<keyword evidence="3" id="KW-1185">Reference proteome</keyword>
<reference evidence="2 3" key="1">
    <citation type="journal article" date="2021" name="Arch. Microbiol.">
        <title>Myceligenerans indicum sp. nov., an actinobacterium isolated from mangrove sediment of Sundarbans, India.</title>
        <authorList>
            <person name="Asha K."/>
            <person name="Bhadury P."/>
        </authorList>
    </citation>
    <scope>NUCLEOTIDE SEQUENCE [LARGE SCALE GENOMIC DNA]</scope>
    <source>
        <strain evidence="2 3">I2</strain>
    </source>
</reference>
<feature type="transmembrane region" description="Helical" evidence="1">
    <location>
        <begin position="125"/>
        <end position="149"/>
    </location>
</feature>
<protein>
    <submittedName>
        <fullName evidence="2">Uncharacterized protein</fullName>
    </submittedName>
</protein>
<keyword evidence="1" id="KW-0472">Membrane</keyword>
<evidence type="ECO:0000313" key="2">
    <source>
        <dbReference type="EMBL" id="MBL0888306.1"/>
    </source>
</evidence>
<dbReference type="RefSeq" id="WP_201850238.1">
    <property type="nucleotide sequence ID" value="NZ_JABBYC010000051.1"/>
</dbReference>
<proteinExistence type="predicted"/>
<comment type="caution">
    <text evidence="2">The sequence shown here is derived from an EMBL/GenBank/DDBJ whole genome shotgun (WGS) entry which is preliminary data.</text>
</comment>
<feature type="transmembrane region" description="Helical" evidence="1">
    <location>
        <begin position="90"/>
        <end position="113"/>
    </location>
</feature>
<name>A0ABS1LPU5_9MICO</name>
<keyword evidence="1" id="KW-0812">Transmembrane</keyword>
<feature type="transmembrane region" description="Helical" evidence="1">
    <location>
        <begin position="54"/>
        <end position="78"/>
    </location>
</feature>
<evidence type="ECO:0000256" key="1">
    <source>
        <dbReference type="SAM" id="Phobius"/>
    </source>
</evidence>
<dbReference type="Proteomes" id="UP000675409">
    <property type="component" value="Unassembled WGS sequence"/>
</dbReference>
<feature type="transmembrane region" description="Helical" evidence="1">
    <location>
        <begin position="12"/>
        <end position="42"/>
    </location>
</feature>
<dbReference type="EMBL" id="JABBYC010000051">
    <property type="protein sequence ID" value="MBL0888306.1"/>
    <property type="molecule type" value="Genomic_DNA"/>
</dbReference>
<sequence>MVRKFGSLVVTLACFGGGGVAAVLVYPVLAFVLYVVLVVVAIVTDTPVGGPLALPFLLVVATAAGVGYTVLALLAVGVSARLGSRSRRRVLVFVVVSILLWVVVVVAGTTTLAVGEPGMAMSEALAWSAGIAAGGVPAWLVIATVWFGLRAVHGAVRWVEDASSRSDRALADA</sequence>
<gene>
    <name evidence="2" type="ORF">HGK34_18790</name>
</gene>
<accession>A0ABS1LPU5</accession>
<keyword evidence="1" id="KW-1133">Transmembrane helix</keyword>
<organism evidence="2 3">
    <name type="scientific">Myceligenerans indicum</name>
    <dbReference type="NCBI Taxonomy" id="2593663"/>
    <lineage>
        <taxon>Bacteria</taxon>
        <taxon>Bacillati</taxon>
        <taxon>Actinomycetota</taxon>
        <taxon>Actinomycetes</taxon>
        <taxon>Micrococcales</taxon>
        <taxon>Promicromonosporaceae</taxon>
        <taxon>Myceligenerans</taxon>
    </lineage>
</organism>
<evidence type="ECO:0000313" key="3">
    <source>
        <dbReference type="Proteomes" id="UP000675409"/>
    </source>
</evidence>